<dbReference type="EMBL" id="CAVLGL010000046">
    <property type="protein sequence ID" value="CAK1582766.1"/>
    <property type="molecule type" value="Genomic_DNA"/>
</dbReference>
<dbReference type="Gene3D" id="3.30.420.10">
    <property type="entry name" value="Ribonuclease H-like superfamily/Ribonuclease H"/>
    <property type="match status" value="1"/>
</dbReference>
<protein>
    <recommendedName>
        <fullName evidence="1">Integrase catalytic domain-containing protein</fullName>
    </recommendedName>
</protein>
<evidence type="ECO:0000313" key="3">
    <source>
        <dbReference type="Proteomes" id="UP001314205"/>
    </source>
</evidence>
<dbReference type="Pfam" id="PF18701">
    <property type="entry name" value="DUF5641"/>
    <property type="match status" value="1"/>
</dbReference>
<dbReference type="InterPro" id="IPR001584">
    <property type="entry name" value="Integrase_cat-core"/>
</dbReference>
<dbReference type="GO" id="GO:0042575">
    <property type="term" value="C:DNA polymerase complex"/>
    <property type="evidence" value="ECO:0007669"/>
    <property type="project" value="UniProtKB-ARBA"/>
</dbReference>
<keyword evidence="3" id="KW-1185">Reference proteome</keyword>
<dbReference type="Gene3D" id="1.10.340.70">
    <property type="match status" value="1"/>
</dbReference>
<organism evidence="2 3">
    <name type="scientific">Parnassius mnemosyne</name>
    <name type="common">clouded apollo</name>
    <dbReference type="NCBI Taxonomy" id="213953"/>
    <lineage>
        <taxon>Eukaryota</taxon>
        <taxon>Metazoa</taxon>
        <taxon>Ecdysozoa</taxon>
        <taxon>Arthropoda</taxon>
        <taxon>Hexapoda</taxon>
        <taxon>Insecta</taxon>
        <taxon>Pterygota</taxon>
        <taxon>Neoptera</taxon>
        <taxon>Endopterygota</taxon>
        <taxon>Lepidoptera</taxon>
        <taxon>Glossata</taxon>
        <taxon>Ditrysia</taxon>
        <taxon>Papilionoidea</taxon>
        <taxon>Papilionidae</taxon>
        <taxon>Parnassiinae</taxon>
        <taxon>Parnassini</taxon>
        <taxon>Parnassius</taxon>
        <taxon>Driopa</taxon>
    </lineage>
</organism>
<dbReference type="InterPro" id="IPR036397">
    <property type="entry name" value="RNaseH_sf"/>
</dbReference>
<dbReference type="PROSITE" id="PS50994">
    <property type="entry name" value="INTEGRASE"/>
    <property type="match status" value="1"/>
</dbReference>
<dbReference type="InterPro" id="IPR043502">
    <property type="entry name" value="DNA/RNA_pol_sf"/>
</dbReference>
<dbReference type="InterPro" id="IPR008042">
    <property type="entry name" value="Retrotrans_Pao"/>
</dbReference>
<dbReference type="GO" id="GO:0003676">
    <property type="term" value="F:nucleic acid binding"/>
    <property type="evidence" value="ECO:0007669"/>
    <property type="project" value="InterPro"/>
</dbReference>
<name>A0AAV1KLY3_9NEOP</name>
<dbReference type="GO" id="GO:0071897">
    <property type="term" value="P:DNA biosynthetic process"/>
    <property type="evidence" value="ECO:0007669"/>
    <property type="project" value="UniProtKB-ARBA"/>
</dbReference>
<dbReference type="Pfam" id="PF05380">
    <property type="entry name" value="Peptidase_A17"/>
    <property type="match status" value="1"/>
</dbReference>
<sequence>MSAYECLQIETSSLIEKAYVNFKKTSKDRITVFYIESKLENLEVQWNSFCETHRAIILKVLKEDLTKSEYYKKKVYDKTEECYIDYKSILKQKLYECADKNPKSTSSEDKVSSKVSSFSGVRLPKITIPIFNGNYSDWTSFKDLFVCLVDNCETLDDVQKLHYLKSHLSGEAEQIVRHIPITGKNYSVCWTQLKSRYDNKKYLSNHILKRLLNHKIIQFESSNAIKELLDTIIECLNGLQNLGIDISTWDIIIVYVMSQKLDHESRKQWEAKSSELTSELPKLSDFKDFLEHRFRSLEFLDTKPKTRQCKATVCYANDSTSNNNNLCCSFCKGNHKLCNCKLFSKETIESRRDYAQARRLCYNCLGDNHSVFNCRHSSRCQICKRKHHSLLHPVNNPTNRKENTDAVGINVAVNSTTAIHENQKESEPESVVTCFLSNYSQLLLATALVKAESLKGVEMTMRCLLDQGSQASFITESAVQALGLQKVPTKLVVSGIGGEDSSLLKSRFVVFIRLRSLHDPTFYVEAKVHVLNKLTTLQPFKKVVVKMWPEIGKLKLADPKFGVPNKIDLLLGAELFAQILEDGVIKGPSGLPVAQNTRLGWILSGQINSTCIDSFESNKCNTILNFHLQVDENELLKKFWELEAEPTASTCKIIFTEEEQKCETIFANTTTRNDSGRYIVKLPFRDKDPKCQYGNSRHIALRRLHLLEKRLARNSDLKERYSAVIREYIDLNHMEIVPEEERDNPCAVYLPHHAIIREDKSTTKLRVVFDASCPGTNGISLNHDLMVGPVLQPELRHLVMRWRVRPICLIADIVKMYRQIEVSKSDKDFQRILWHDEEGELRHYRLLRVTFGTASAPYLAVRTLQQLAYDEGKDMISAAERVLQDFYMDDLMSGCETVEEGVQVYKDLNKMMQKGGFQLQKWGSNSRELLEKTGEVVKSQSGNIELNVGKENESFTKVLGLYWNNVTDNFEYRVQLPQITTPVTKRKVVSDISRLFDPLGWIAPVVITAKIFIQKIWMSGIEWDQELPSNLLQEWLYFRSKLSFITGFSIPRWIFTNTKELLELHGFCDASNQAYAGVVFARVVKENGEVHVSLIASKTKVSPVKQVSIPRLELCGAVLLSKLLYEVAKTLCLPLNRVRAWTDSTVVLAWLSSHPSRWKPFVGNRVSEIVTHFGRNQWSHVKSQDNPADCASRSVSPEVLETLYLWKQGPDWLHQKILKQNSVCNKNVQECDTNLEQRSKLCCVEVLHLEEDYIINRFSSLRKLIRVVAWCRRFYLYRNTIKPRWLTSKELQEALNICIKKCQKQYFNDRITDKKGKFSSLNPYKDDNGLWRVSGRLQLAQIEIERKHPILIPRDSNLATLIVANAHEKTLHGGPQLMINFIRSRYWIINLKNLVKSYIHKCITCLRYTSRANNPIMGQLPAARVRASRPFSHSGVDYAGPVAIKIGKGRGYRSTKGYICLFICMATRAVHLELVSDLTSEAFIAAFKRFVSRRGHCSDLWSDNATTFVGADRILQVLLTEERSSVAVDIADWLANNGTYWHRIPPYSPNFGGLWEAGIKSTKSHLKRVIGNSLLTFEEFSTVLSQIEACLNSRPISRINNNMDDPFPLTPGHFLIGEPLVLVPDENYLTSNINSLKRWQITQRMVQTFWKRWSREYLTQFLQRHKWKGHTPDPKIGDVVLVKEDDLPPARWLYGIIIAKHPGLDGVTRVVSLRCKGVTIKRPVSKICVLPITE</sequence>
<dbReference type="PANTHER" id="PTHR47331:SF1">
    <property type="entry name" value="GAG-LIKE PROTEIN"/>
    <property type="match status" value="1"/>
</dbReference>
<reference evidence="2 3" key="1">
    <citation type="submission" date="2023-11" db="EMBL/GenBank/DDBJ databases">
        <authorList>
            <person name="Hedman E."/>
            <person name="Englund M."/>
            <person name="Stromberg M."/>
            <person name="Nyberg Akerstrom W."/>
            <person name="Nylinder S."/>
            <person name="Jareborg N."/>
            <person name="Kallberg Y."/>
            <person name="Kronander E."/>
        </authorList>
    </citation>
    <scope>NUCLEOTIDE SEQUENCE [LARGE SCALE GENOMIC DNA]</scope>
</reference>
<dbReference type="InterPro" id="IPR040676">
    <property type="entry name" value="DUF5641"/>
</dbReference>
<accession>A0AAV1KLY3</accession>
<gene>
    <name evidence="2" type="ORF">PARMNEM_LOCUS4257</name>
</gene>
<dbReference type="Pfam" id="PF17921">
    <property type="entry name" value="Integrase_H2C2"/>
    <property type="match status" value="1"/>
</dbReference>
<dbReference type="InterPro" id="IPR005312">
    <property type="entry name" value="DUF1759"/>
</dbReference>
<dbReference type="InterPro" id="IPR041588">
    <property type="entry name" value="Integrase_H2C2"/>
</dbReference>
<dbReference type="Proteomes" id="UP001314205">
    <property type="component" value="Unassembled WGS sequence"/>
</dbReference>
<evidence type="ECO:0000313" key="2">
    <source>
        <dbReference type="EMBL" id="CAK1582766.1"/>
    </source>
</evidence>
<proteinExistence type="predicted"/>
<comment type="caution">
    <text evidence="2">The sequence shown here is derived from an EMBL/GenBank/DDBJ whole genome shotgun (WGS) entry which is preliminary data.</text>
</comment>
<evidence type="ECO:0000259" key="1">
    <source>
        <dbReference type="PROSITE" id="PS50994"/>
    </source>
</evidence>
<dbReference type="SUPFAM" id="SSF56672">
    <property type="entry name" value="DNA/RNA polymerases"/>
    <property type="match status" value="1"/>
</dbReference>
<dbReference type="GO" id="GO:0015074">
    <property type="term" value="P:DNA integration"/>
    <property type="evidence" value="ECO:0007669"/>
    <property type="project" value="InterPro"/>
</dbReference>
<dbReference type="Pfam" id="PF03564">
    <property type="entry name" value="DUF1759"/>
    <property type="match status" value="1"/>
</dbReference>
<dbReference type="SUPFAM" id="SSF53098">
    <property type="entry name" value="Ribonuclease H-like"/>
    <property type="match status" value="1"/>
</dbReference>
<dbReference type="InterPro" id="IPR012337">
    <property type="entry name" value="RNaseH-like_sf"/>
</dbReference>
<dbReference type="PANTHER" id="PTHR47331">
    <property type="entry name" value="PHD-TYPE DOMAIN-CONTAINING PROTEIN"/>
    <property type="match status" value="1"/>
</dbReference>
<feature type="domain" description="Integrase catalytic" evidence="1">
    <location>
        <begin position="1426"/>
        <end position="1619"/>
    </location>
</feature>